<keyword evidence="3" id="KW-1185">Reference proteome</keyword>
<dbReference type="InterPro" id="IPR052509">
    <property type="entry name" value="Metal_resp_DNA-bind_regulator"/>
</dbReference>
<dbReference type="InterPro" id="IPR036390">
    <property type="entry name" value="WH_DNA-bd_sf"/>
</dbReference>
<dbReference type="Gene3D" id="1.10.10.10">
    <property type="entry name" value="Winged helix-like DNA-binding domain superfamily/Winged helix DNA-binding domain"/>
    <property type="match status" value="1"/>
</dbReference>
<dbReference type="Pfam" id="PF03551">
    <property type="entry name" value="PadR"/>
    <property type="match status" value="1"/>
</dbReference>
<dbReference type="Proteomes" id="UP000460272">
    <property type="component" value="Unassembled WGS sequence"/>
</dbReference>
<reference evidence="2 3" key="1">
    <citation type="submission" date="2018-11" db="EMBL/GenBank/DDBJ databases">
        <title>Trebonia kvetii gen.nov., sp.nov., a novel acidophilic actinobacterium, and proposal of the new actinobacterial family Treboniaceae fam. nov.</title>
        <authorList>
            <person name="Rapoport D."/>
            <person name="Sagova-Mareckova M."/>
            <person name="Sedlacek I."/>
            <person name="Provaznik J."/>
            <person name="Kralova S."/>
            <person name="Pavlinic D."/>
            <person name="Benes V."/>
            <person name="Kopecky J."/>
        </authorList>
    </citation>
    <scope>NUCLEOTIDE SEQUENCE [LARGE SCALE GENOMIC DNA]</scope>
    <source>
        <strain evidence="2 3">15Tr583</strain>
    </source>
</reference>
<proteinExistence type="predicted"/>
<comment type="caution">
    <text evidence="2">The sequence shown here is derived from an EMBL/GenBank/DDBJ whole genome shotgun (WGS) entry which is preliminary data.</text>
</comment>
<dbReference type="RefSeq" id="WP_145851782.1">
    <property type="nucleotide sequence ID" value="NZ_RPFW01000001.1"/>
</dbReference>
<evidence type="ECO:0000259" key="1">
    <source>
        <dbReference type="Pfam" id="PF03551"/>
    </source>
</evidence>
<dbReference type="PANTHER" id="PTHR33169:SF27">
    <property type="entry name" value="TRANSCRIPTIONAL REGULATOR PADR FAMILY PROTEIN"/>
    <property type="match status" value="1"/>
</dbReference>
<dbReference type="PANTHER" id="PTHR33169">
    <property type="entry name" value="PADR-FAMILY TRANSCRIPTIONAL REGULATOR"/>
    <property type="match status" value="1"/>
</dbReference>
<dbReference type="InterPro" id="IPR036388">
    <property type="entry name" value="WH-like_DNA-bd_sf"/>
</dbReference>
<dbReference type="SUPFAM" id="SSF46785">
    <property type="entry name" value="Winged helix' DNA-binding domain"/>
    <property type="match status" value="1"/>
</dbReference>
<feature type="domain" description="Transcription regulator PadR N-terminal" evidence="1">
    <location>
        <begin position="19"/>
        <end position="93"/>
    </location>
</feature>
<dbReference type="OrthoDB" id="122286at2"/>
<evidence type="ECO:0000313" key="3">
    <source>
        <dbReference type="Proteomes" id="UP000460272"/>
    </source>
</evidence>
<name>A0A6P2C7N9_9ACTN</name>
<accession>A0A6P2C7N9</accession>
<evidence type="ECO:0000313" key="2">
    <source>
        <dbReference type="EMBL" id="TVZ07027.1"/>
    </source>
</evidence>
<dbReference type="InterPro" id="IPR005149">
    <property type="entry name" value="Tscrpt_reg_PadR_N"/>
</dbReference>
<dbReference type="EMBL" id="RPFW01000001">
    <property type="protein sequence ID" value="TVZ07027.1"/>
    <property type="molecule type" value="Genomic_DNA"/>
</dbReference>
<dbReference type="AlphaFoldDB" id="A0A6P2C7N9"/>
<organism evidence="2 3">
    <name type="scientific">Trebonia kvetii</name>
    <dbReference type="NCBI Taxonomy" id="2480626"/>
    <lineage>
        <taxon>Bacteria</taxon>
        <taxon>Bacillati</taxon>
        <taxon>Actinomycetota</taxon>
        <taxon>Actinomycetes</taxon>
        <taxon>Streptosporangiales</taxon>
        <taxon>Treboniaceae</taxon>
        <taxon>Trebonia</taxon>
    </lineage>
</organism>
<sequence>MDAEEPERATVMSLPEWLVLAIIGQQPAHGFAVAQRTAPAGDLGRIWQIPKAVVYRAIGRLLDAGLIVPEGTEPGLGPQRTVYTVTADGRQAADRWLHSPVEHVRQIRSELLLKLALLDRAGENPAGLLAAQRAVLEPIAQAIEARCAVSTGFDSTLLAWRRATAVAALDFLDAVTPAESRSL</sequence>
<protein>
    <submittedName>
        <fullName evidence="2">PadR family transcriptional regulator</fullName>
    </submittedName>
</protein>
<gene>
    <name evidence="2" type="ORF">EAS64_06805</name>
</gene>